<protein>
    <recommendedName>
        <fullName evidence="4">Non-specific phospholipase C3</fullName>
    </recommendedName>
</protein>
<name>A0ABR2DKB2_9ROSI</name>
<dbReference type="PANTHER" id="PTHR31956">
    <property type="entry name" value="NON-SPECIFIC PHOSPHOLIPASE C4-RELATED"/>
    <property type="match status" value="1"/>
</dbReference>
<keyword evidence="1" id="KW-0378">Hydrolase</keyword>
<keyword evidence="3" id="KW-1185">Reference proteome</keyword>
<dbReference type="Proteomes" id="UP001472677">
    <property type="component" value="Unassembled WGS sequence"/>
</dbReference>
<evidence type="ECO:0008006" key="4">
    <source>
        <dbReference type="Google" id="ProtNLM"/>
    </source>
</evidence>
<dbReference type="InterPro" id="IPR007312">
    <property type="entry name" value="Phosphoesterase"/>
</dbReference>
<reference evidence="2 3" key="1">
    <citation type="journal article" date="2024" name="G3 (Bethesda)">
        <title>Genome assembly of Hibiscus sabdariffa L. provides insights into metabolisms of medicinal natural products.</title>
        <authorList>
            <person name="Kim T."/>
        </authorList>
    </citation>
    <scope>NUCLEOTIDE SEQUENCE [LARGE SCALE GENOMIC DNA]</scope>
    <source>
        <strain evidence="2">TK-2024</strain>
        <tissue evidence="2">Old leaves</tissue>
    </source>
</reference>
<organism evidence="2 3">
    <name type="scientific">Hibiscus sabdariffa</name>
    <name type="common">roselle</name>
    <dbReference type="NCBI Taxonomy" id="183260"/>
    <lineage>
        <taxon>Eukaryota</taxon>
        <taxon>Viridiplantae</taxon>
        <taxon>Streptophyta</taxon>
        <taxon>Embryophyta</taxon>
        <taxon>Tracheophyta</taxon>
        <taxon>Spermatophyta</taxon>
        <taxon>Magnoliopsida</taxon>
        <taxon>eudicotyledons</taxon>
        <taxon>Gunneridae</taxon>
        <taxon>Pentapetalae</taxon>
        <taxon>rosids</taxon>
        <taxon>malvids</taxon>
        <taxon>Malvales</taxon>
        <taxon>Malvaceae</taxon>
        <taxon>Malvoideae</taxon>
        <taxon>Hibiscus</taxon>
    </lineage>
</organism>
<proteinExistence type="predicted"/>
<sequence length="566" mass="62833">MAAESSSATPSPIKTVVVLVQENRSFDHMLGWFKTLNPEIDGVTGSESNPISTSDPTSTQVTFKDTAAYVDPDPDHSFQAIYEQVSGKTWDYNNPDPNPEIKMNGFAQNAERTAPGLSETVMNGFKPEMVPVFKELVTEFAVCDRWFSSLPTSTQSNRLYLHSATSHGAMSNNTQQVIEGYPQKTIFESLEENGHSFGIYHQSFPTTLFYRNLRGLKYVDNFHQYDLSFKRHCKDGKLPNYVVIEPRYFDILSAAANDDHPSHDVSNGQKLVKEIYEALRSSPQWNEILFLVTYDEHGGFYDHVPTPTGVPSPDDIVGAEPYNFKFDRLGCRVPTIMVSPWIEPGTVLHRPSGPHPTSEFEHSSIAATLKKIFNLKEFLTKRDAWAGSFDIVVNRSTPRTDCPEKLAEPVKMRSTEAKETAKLSDFQEELVQVAAALKGDPLKLVENMNVSSGLKYVEDAFKKFYDDGQKAKEIDGAEGTVSADASTGRTTPKTFVQKVFSCLGELLWHVSVGDPLTVSAYVNENLQLVSADRLVCVCTSSGGVFLFRINSDQGIGNHRGAGIHNA</sequence>
<dbReference type="Gene3D" id="3.40.720.10">
    <property type="entry name" value="Alkaline Phosphatase, subunit A"/>
    <property type="match status" value="2"/>
</dbReference>
<accession>A0ABR2DKB2</accession>
<comment type="caution">
    <text evidence="2">The sequence shown here is derived from an EMBL/GenBank/DDBJ whole genome shotgun (WGS) entry which is preliminary data.</text>
</comment>
<dbReference type="PANTHER" id="PTHR31956:SF32">
    <property type="entry name" value="NON-SPECIFIC PHOSPHOLIPASE C3"/>
    <property type="match status" value="1"/>
</dbReference>
<evidence type="ECO:0000313" key="3">
    <source>
        <dbReference type="Proteomes" id="UP001472677"/>
    </source>
</evidence>
<evidence type="ECO:0000313" key="2">
    <source>
        <dbReference type="EMBL" id="KAK8541856.1"/>
    </source>
</evidence>
<evidence type="ECO:0000256" key="1">
    <source>
        <dbReference type="ARBA" id="ARBA00022801"/>
    </source>
</evidence>
<dbReference type="InterPro" id="IPR017850">
    <property type="entry name" value="Alkaline_phosphatase_core_sf"/>
</dbReference>
<dbReference type="EMBL" id="JBBPBM010000024">
    <property type="protein sequence ID" value="KAK8541856.1"/>
    <property type="molecule type" value="Genomic_DNA"/>
</dbReference>
<gene>
    <name evidence="2" type="ORF">V6N12_014477</name>
</gene>
<dbReference type="Pfam" id="PF04185">
    <property type="entry name" value="Phosphoesterase"/>
    <property type="match status" value="1"/>
</dbReference>